<gene>
    <name evidence="12" type="ORF">CYMTET_29379</name>
</gene>
<feature type="region of interest" description="Disordered" evidence="10">
    <location>
        <begin position="365"/>
        <end position="394"/>
    </location>
</feature>
<dbReference type="Gene3D" id="1.10.10.10">
    <property type="entry name" value="Winged helix-like DNA-binding domain superfamily/Winged helix DNA-binding domain"/>
    <property type="match status" value="1"/>
</dbReference>
<keyword evidence="13" id="KW-1185">Reference proteome</keyword>
<keyword evidence="3" id="KW-0677">Repeat</keyword>
<evidence type="ECO:0000256" key="10">
    <source>
        <dbReference type="SAM" id="MobiDB-lite"/>
    </source>
</evidence>
<feature type="coiled-coil region" evidence="9">
    <location>
        <begin position="616"/>
        <end position="643"/>
    </location>
</feature>
<reference evidence="12 13" key="1">
    <citation type="journal article" date="2015" name="Genome Biol. Evol.">
        <title>Comparative Genomics of a Bacterivorous Green Alga Reveals Evolutionary Causalities and Consequences of Phago-Mixotrophic Mode of Nutrition.</title>
        <authorList>
            <person name="Burns J.A."/>
            <person name="Paasch A."/>
            <person name="Narechania A."/>
            <person name="Kim E."/>
        </authorList>
    </citation>
    <scope>NUCLEOTIDE SEQUENCE [LARGE SCALE GENOMIC DNA]</scope>
    <source>
        <strain evidence="12 13">PLY_AMNH</strain>
    </source>
</reference>
<dbReference type="Gene3D" id="3.30.70.1390">
    <property type="entry name" value="ROC domain from the Parkinson's disease-associated leucine-rich repeat kinase 2"/>
    <property type="match status" value="1"/>
</dbReference>
<dbReference type="Gene3D" id="3.40.50.300">
    <property type="entry name" value="P-loop containing nucleotide triphosphate hydrolases"/>
    <property type="match status" value="1"/>
</dbReference>
<dbReference type="Pfam" id="PF08477">
    <property type="entry name" value="Roc"/>
    <property type="match status" value="1"/>
</dbReference>
<evidence type="ECO:0000256" key="9">
    <source>
        <dbReference type="SAM" id="Coils"/>
    </source>
</evidence>
<dbReference type="InterPro" id="IPR020859">
    <property type="entry name" value="ROC"/>
</dbReference>
<dbReference type="Proteomes" id="UP001190700">
    <property type="component" value="Unassembled WGS sequence"/>
</dbReference>
<keyword evidence="5" id="KW-0418">Kinase</keyword>
<evidence type="ECO:0000256" key="5">
    <source>
        <dbReference type="ARBA" id="ARBA00022777"/>
    </source>
</evidence>
<feature type="compositionally biased region" description="Basic and acidic residues" evidence="10">
    <location>
        <begin position="282"/>
        <end position="291"/>
    </location>
</feature>
<comment type="catalytic activity">
    <reaction evidence="7">
        <text>L-threonyl-[protein] + ATP = O-phospho-L-threonyl-[protein] + ADP + H(+)</text>
        <dbReference type="Rhea" id="RHEA:46608"/>
        <dbReference type="Rhea" id="RHEA-COMP:11060"/>
        <dbReference type="Rhea" id="RHEA-COMP:11605"/>
        <dbReference type="ChEBI" id="CHEBI:15378"/>
        <dbReference type="ChEBI" id="CHEBI:30013"/>
        <dbReference type="ChEBI" id="CHEBI:30616"/>
        <dbReference type="ChEBI" id="CHEBI:61977"/>
        <dbReference type="ChEBI" id="CHEBI:456216"/>
        <dbReference type="EC" id="2.7.11.1"/>
    </reaction>
</comment>
<evidence type="ECO:0000256" key="1">
    <source>
        <dbReference type="ARBA" id="ARBA00012513"/>
    </source>
</evidence>
<accession>A0AAE0FML9</accession>
<dbReference type="EMBL" id="LGRX02016708">
    <property type="protein sequence ID" value="KAK3261726.1"/>
    <property type="molecule type" value="Genomic_DNA"/>
</dbReference>
<dbReference type="SUPFAM" id="SSF52540">
    <property type="entry name" value="P-loop containing nucleoside triphosphate hydrolases"/>
    <property type="match status" value="1"/>
</dbReference>
<organism evidence="12 13">
    <name type="scientific">Cymbomonas tetramitiformis</name>
    <dbReference type="NCBI Taxonomy" id="36881"/>
    <lineage>
        <taxon>Eukaryota</taxon>
        <taxon>Viridiplantae</taxon>
        <taxon>Chlorophyta</taxon>
        <taxon>Pyramimonadophyceae</taxon>
        <taxon>Pyramimonadales</taxon>
        <taxon>Pyramimonadaceae</taxon>
        <taxon>Cymbomonas</taxon>
    </lineage>
</organism>
<name>A0AAE0FML9_9CHLO</name>
<feature type="region of interest" description="Disordered" evidence="10">
    <location>
        <begin position="266"/>
        <end position="320"/>
    </location>
</feature>
<feature type="domain" description="Roc" evidence="11">
    <location>
        <begin position="469"/>
        <end position="672"/>
    </location>
</feature>
<evidence type="ECO:0000259" key="11">
    <source>
        <dbReference type="PROSITE" id="PS51424"/>
    </source>
</evidence>
<evidence type="ECO:0000256" key="4">
    <source>
        <dbReference type="ARBA" id="ARBA00022741"/>
    </source>
</evidence>
<comment type="catalytic activity">
    <reaction evidence="8">
        <text>L-seryl-[protein] + ATP = O-phospho-L-seryl-[protein] + ADP + H(+)</text>
        <dbReference type="Rhea" id="RHEA:17989"/>
        <dbReference type="Rhea" id="RHEA-COMP:9863"/>
        <dbReference type="Rhea" id="RHEA-COMP:11604"/>
        <dbReference type="ChEBI" id="CHEBI:15378"/>
        <dbReference type="ChEBI" id="CHEBI:29999"/>
        <dbReference type="ChEBI" id="CHEBI:30616"/>
        <dbReference type="ChEBI" id="CHEBI:83421"/>
        <dbReference type="ChEBI" id="CHEBI:456216"/>
        <dbReference type="EC" id="2.7.11.1"/>
    </reaction>
</comment>
<keyword evidence="6" id="KW-0067">ATP-binding</keyword>
<dbReference type="GO" id="GO:0005524">
    <property type="term" value="F:ATP binding"/>
    <property type="evidence" value="ECO:0007669"/>
    <property type="project" value="UniProtKB-KW"/>
</dbReference>
<dbReference type="InterPro" id="IPR032171">
    <property type="entry name" value="COR-A"/>
</dbReference>
<dbReference type="PROSITE" id="PS51424">
    <property type="entry name" value="ROC"/>
    <property type="match status" value="1"/>
</dbReference>
<protein>
    <recommendedName>
        <fullName evidence="1">non-specific serine/threonine protein kinase</fullName>
        <ecNumber evidence="1">2.7.11.1</ecNumber>
    </recommendedName>
</protein>
<dbReference type="InterPro" id="IPR035897">
    <property type="entry name" value="Toll_tir_struct_dom_sf"/>
</dbReference>
<evidence type="ECO:0000256" key="8">
    <source>
        <dbReference type="ARBA" id="ARBA00048679"/>
    </source>
</evidence>
<feature type="region of interest" description="Disordered" evidence="10">
    <location>
        <begin position="1"/>
        <end position="22"/>
    </location>
</feature>
<dbReference type="InterPro" id="IPR027417">
    <property type="entry name" value="P-loop_NTPase"/>
</dbReference>
<evidence type="ECO:0000256" key="7">
    <source>
        <dbReference type="ARBA" id="ARBA00047899"/>
    </source>
</evidence>
<dbReference type="EC" id="2.7.11.1" evidence="1"/>
<dbReference type="Pfam" id="PF16095">
    <property type="entry name" value="COR-A"/>
    <property type="match status" value="1"/>
</dbReference>
<keyword evidence="9" id="KW-0175">Coiled coil</keyword>
<keyword evidence="4" id="KW-0547">Nucleotide-binding</keyword>
<evidence type="ECO:0000256" key="3">
    <source>
        <dbReference type="ARBA" id="ARBA00022737"/>
    </source>
</evidence>
<dbReference type="Gene3D" id="3.40.50.10140">
    <property type="entry name" value="Toll/interleukin-1 receptor homology (TIR) domain"/>
    <property type="match status" value="1"/>
</dbReference>
<keyword evidence="2" id="KW-0808">Transferase</keyword>
<evidence type="ECO:0000256" key="6">
    <source>
        <dbReference type="ARBA" id="ARBA00022840"/>
    </source>
</evidence>
<evidence type="ECO:0000313" key="13">
    <source>
        <dbReference type="Proteomes" id="UP001190700"/>
    </source>
</evidence>
<dbReference type="GO" id="GO:0016301">
    <property type="term" value="F:kinase activity"/>
    <property type="evidence" value="ECO:0007669"/>
    <property type="project" value="UniProtKB-KW"/>
</dbReference>
<dbReference type="InterPro" id="IPR036388">
    <property type="entry name" value="WH-like_DNA-bd_sf"/>
</dbReference>
<evidence type="ECO:0000313" key="12">
    <source>
        <dbReference type="EMBL" id="KAK3261726.1"/>
    </source>
</evidence>
<feature type="compositionally biased region" description="Polar residues" evidence="10">
    <location>
        <begin position="304"/>
        <end position="315"/>
    </location>
</feature>
<sequence length="1148" mass="127430">MDPHPLHLVSGAEGRDTTSAAPNTPPCINAFVSYRRENYQLATTIISYIESHPQQAVKCFLDLEGGMSGHHFLPALMKQILTSSVFIPIVTLEAIEKLAGLQEPQQLDVTLVEYLIALSGRGEDGSKPGLIVCPIVIGADCRDHNGLRAYSNLFASERYRELKHRLLDQVATRCVTAARDALAQAGYGEVHIRELTVREVWDQLIQSMDCFVLSCAHQDAKAQFQSTAFFNRIGGACIRHPHRNAAQVPALPAPVAASVVGANTADSVGEEHGSDEQAALERPCKAQRTDSRTPSMRLSEVQRHQASAGTDTRALTTPGRVPQHDATMVETNVISSDAETMAGISRGEVSHGISAGVPASATLTSASSQIGSGGAALGGHSRSEGSSGVPVHHHEDGQAVNTRVLQDALSQETEWHELRLEAQMQPDVMPHECTSLRLRRFDGAAHRAAAPGYGAQAAVRYMAYLSTDQGAPCHDVRIMLIGQGSVGKTSMQCALRSPPHHRAVAIEIDDRTDGISIEEWRPKEGFVGHIWDFAGQEEYYSTHMFFLSARAIYIMVWKLGGILGAGGKDEEMIYFWLESLHLHAPGSTVMLVGTHLEDPELPLTEEQVQQQTCAVQRLAQQQLQNHDKRLENQKSRLDSQIRDFCIDARIPRGSNDGQDVSLHELKHVLSQRLHLNGRYEQCMAMVDERLRLEEQKGLRLVDKNLDGSPMCVDCITGAGMLKLKDTLICQAEKLPHFGMQVPRSFVGLRDKMWELKKDKCTLLSPEQYVMYAAEAGIPEGQKLEDATRFWHSQGWVLRFMNTASVELNGAVFTDPEWLINVLKKVVGRIPIQVQDMQINIKINDLREHGKLHHALLPVLWPHESGAQHSALLGLLEHFHVVVTLDEPPRAMSLVTCRLDPMDSAEKHELLNKPYAYKARVAFCSPPEGFFGRFLAHLVQMGALPKAVLERRDVIFDEENETLVVCETKINPFEGPSKCFYQKDNLTDLEGETCQMHILIMTQQPDVFNRLLGEIQELAKQYPGTYYKMLLPCPRCHEQGSELEGWFFDFSVDCHDGNRAEVQHGRLHNRHKVETRELIGSPINDLNRRNPSSGPAGWLRVLQNSFSMRVARSFVRQAVSATAECRLAPLTGPFLAGVAAEYVNDTFLG</sequence>
<proteinExistence type="predicted"/>
<comment type="caution">
    <text evidence="12">The sequence shown here is derived from an EMBL/GenBank/DDBJ whole genome shotgun (WGS) entry which is preliminary data.</text>
</comment>
<evidence type="ECO:0000256" key="2">
    <source>
        <dbReference type="ARBA" id="ARBA00022679"/>
    </source>
</evidence>
<dbReference type="AlphaFoldDB" id="A0AAE0FML9"/>